<protein>
    <submittedName>
        <fullName evidence="3">Uncharacterized protein</fullName>
    </submittedName>
</protein>
<dbReference type="KEGG" id="eca:ECA3414"/>
<evidence type="ECO:0000313" key="4">
    <source>
        <dbReference type="Proteomes" id="UP000007966"/>
    </source>
</evidence>
<dbReference type="EMBL" id="BX950851">
    <property type="protein sequence ID" value="CAG76314.1"/>
    <property type="molecule type" value="Genomic_DNA"/>
</dbReference>
<keyword evidence="4" id="KW-1185">Reference proteome</keyword>
<evidence type="ECO:0000313" key="3">
    <source>
        <dbReference type="EMBL" id="CAG76314.1"/>
    </source>
</evidence>
<organism evidence="3 4">
    <name type="scientific">Pectobacterium atrosepticum (strain SCRI 1043 / ATCC BAA-672)</name>
    <name type="common">Erwinia carotovora subsp. atroseptica</name>
    <dbReference type="NCBI Taxonomy" id="218491"/>
    <lineage>
        <taxon>Bacteria</taxon>
        <taxon>Pseudomonadati</taxon>
        <taxon>Pseudomonadota</taxon>
        <taxon>Gammaproteobacteria</taxon>
        <taxon>Enterobacterales</taxon>
        <taxon>Pectobacteriaceae</taxon>
        <taxon>Pectobacterium</taxon>
    </lineage>
</organism>
<name>Q6D1N1_PECAS</name>
<dbReference type="Proteomes" id="UP000007966">
    <property type="component" value="Chromosome"/>
</dbReference>
<proteinExistence type="predicted"/>
<feature type="compositionally biased region" description="Low complexity" evidence="1">
    <location>
        <begin position="84"/>
        <end position="98"/>
    </location>
</feature>
<dbReference type="AlphaFoldDB" id="Q6D1N1"/>
<dbReference type="KEGG" id="eca:ECA3405"/>
<dbReference type="STRING" id="218491.ECA3405"/>
<gene>
    <name evidence="2" type="ordered locus">ECA3405</name>
    <name evidence="3" type="ordered locus">ECA3414</name>
</gene>
<sequence>MGALRAASASVCGWPPGFGSSEQCGAQGFALCCRHRLPSLALTVWPPSLAAEAPASAFSKHQRQQSKGCRPAASAEGLYARPAASGCAGSQSAGSLLLPRSPASAPRPGVAWSCKPAAPSGTVHQSVSGRRLRTLCRPHPQNPPGFPKRVAEVARVAVVNPERSND</sequence>
<evidence type="ECO:0000256" key="1">
    <source>
        <dbReference type="SAM" id="MobiDB-lite"/>
    </source>
</evidence>
<reference evidence="3" key="1">
    <citation type="submission" date="2004-02" db="EMBL/GenBank/DDBJ databases">
        <title>The genome sequence of the enterobacterial phytopathogen Erwinia carotovora subsp. atroseptica SCRI1043 and functional genomic identification of novel virulence factors.</title>
        <authorList>
            <person name="Bell K.S."/>
            <person name="Sebaihia M."/>
            <person name="Pritchard L."/>
            <person name="Holden M."/>
            <person name="Hyman L.J."/>
            <person name="Holeva M.C."/>
            <person name="Thomson N.R."/>
            <person name="Bentley S.D."/>
            <person name="Churcher C."/>
            <person name="Mungall K."/>
            <person name="Atkin R."/>
            <person name="Bason N."/>
            <person name="Brooks K."/>
            <person name="Chillingworth T."/>
            <person name="Clark K."/>
            <person name="Doggett J."/>
            <person name="Fraser A."/>
            <person name="Hance Z."/>
            <person name="Hauser H."/>
            <person name="Jagels K."/>
            <person name="Moule S."/>
            <person name="Norbertczak H."/>
            <person name="Ormond D."/>
            <person name="Price C."/>
            <person name="Quail M.A."/>
            <person name="Sanders M."/>
            <person name="Walker D."/>
            <person name="Whitehead S."/>
            <person name="Salmond G.P.C."/>
            <person name="Birch P.R.J."/>
            <person name="Barrell B.G."/>
            <person name="Parkhill J."/>
            <person name="Toth I.K."/>
        </authorList>
    </citation>
    <scope>NUCLEOTIDE SEQUENCE</scope>
    <source>
        <strain evidence="3">SCRI1043</strain>
    </source>
</reference>
<dbReference type="EMBL" id="BX950851">
    <property type="protein sequence ID" value="CAG76305.1"/>
    <property type="molecule type" value="Genomic_DNA"/>
</dbReference>
<feature type="region of interest" description="Disordered" evidence="1">
    <location>
        <begin position="84"/>
        <end position="110"/>
    </location>
</feature>
<dbReference type="HOGENOM" id="CLU_1601110_0_0_6"/>
<accession>Q6D1N1</accession>
<evidence type="ECO:0000313" key="2">
    <source>
        <dbReference type="EMBL" id="CAG76305.1"/>
    </source>
</evidence>